<proteinExistence type="predicted"/>
<dbReference type="InterPro" id="IPR002893">
    <property type="entry name" value="Znf_MYND"/>
</dbReference>
<organism evidence="6 7">
    <name type="scientific">Allacma fusca</name>
    <dbReference type="NCBI Taxonomy" id="39272"/>
    <lineage>
        <taxon>Eukaryota</taxon>
        <taxon>Metazoa</taxon>
        <taxon>Ecdysozoa</taxon>
        <taxon>Arthropoda</taxon>
        <taxon>Hexapoda</taxon>
        <taxon>Collembola</taxon>
        <taxon>Symphypleona</taxon>
        <taxon>Sminthuridae</taxon>
        <taxon>Allacma</taxon>
    </lineage>
</organism>
<evidence type="ECO:0000256" key="4">
    <source>
        <dbReference type="PROSITE-ProRule" id="PRU00134"/>
    </source>
</evidence>
<dbReference type="Pfam" id="PF01753">
    <property type="entry name" value="zf-MYND"/>
    <property type="match status" value="1"/>
</dbReference>
<comment type="caution">
    <text evidence="6">The sequence shown here is derived from an EMBL/GenBank/DDBJ whole genome shotgun (WGS) entry which is preliminary data.</text>
</comment>
<evidence type="ECO:0000259" key="5">
    <source>
        <dbReference type="PROSITE" id="PS50865"/>
    </source>
</evidence>
<dbReference type="PANTHER" id="PTHR46455:SF5">
    <property type="entry name" value="SET AND MYND DOMAIN CONTAINING, ARTHROPOD-SPECIFIC, MEMBER 4, ISOFORM A"/>
    <property type="match status" value="1"/>
</dbReference>
<evidence type="ECO:0000256" key="2">
    <source>
        <dbReference type="ARBA" id="ARBA00022771"/>
    </source>
</evidence>
<dbReference type="InterPro" id="IPR053010">
    <property type="entry name" value="SET_SmydA-8"/>
</dbReference>
<keyword evidence="2 4" id="KW-0863">Zinc-finger</keyword>
<keyword evidence="7" id="KW-1185">Reference proteome</keyword>
<dbReference type="GO" id="GO:0008270">
    <property type="term" value="F:zinc ion binding"/>
    <property type="evidence" value="ECO:0007669"/>
    <property type="project" value="UniProtKB-KW"/>
</dbReference>
<protein>
    <recommendedName>
        <fullName evidence="5">MYND-type domain-containing protein</fullName>
    </recommendedName>
</protein>
<dbReference type="OrthoDB" id="3180714at2759"/>
<dbReference type="PROSITE" id="PS01360">
    <property type="entry name" value="ZF_MYND_1"/>
    <property type="match status" value="1"/>
</dbReference>
<evidence type="ECO:0000313" key="6">
    <source>
        <dbReference type="EMBL" id="CAG7689823.1"/>
    </source>
</evidence>
<name>A0A8J2J9Y7_9HEXA</name>
<dbReference type="EMBL" id="CAJVCH010020620">
    <property type="protein sequence ID" value="CAG7689823.1"/>
    <property type="molecule type" value="Genomic_DNA"/>
</dbReference>
<dbReference type="PROSITE" id="PS50865">
    <property type="entry name" value="ZF_MYND_2"/>
    <property type="match status" value="1"/>
</dbReference>
<feature type="domain" description="MYND-type" evidence="5">
    <location>
        <begin position="5"/>
        <end position="41"/>
    </location>
</feature>
<reference evidence="6" key="1">
    <citation type="submission" date="2021-06" db="EMBL/GenBank/DDBJ databases">
        <authorList>
            <person name="Hodson N. C."/>
            <person name="Mongue J. A."/>
            <person name="Jaron S. K."/>
        </authorList>
    </citation>
    <scope>NUCLEOTIDE SEQUENCE</scope>
</reference>
<gene>
    <name evidence="6" type="ORF">AFUS01_LOCUS3423</name>
</gene>
<evidence type="ECO:0000256" key="3">
    <source>
        <dbReference type="ARBA" id="ARBA00022833"/>
    </source>
</evidence>
<keyword evidence="1" id="KW-0479">Metal-binding</keyword>
<dbReference type="PANTHER" id="PTHR46455">
    <property type="entry name" value="SET AND MYND DOMAIN CONTAINING, ARTHROPOD-SPECIFIC, MEMBER 4, ISOFORM A"/>
    <property type="match status" value="1"/>
</dbReference>
<dbReference type="Proteomes" id="UP000708208">
    <property type="component" value="Unassembled WGS sequence"/>
</dbReference>
<accession>A0A8J2J9Y7</accession>
<sequence length="357" mass="40348">MEQNCTICDKPAPKSCSSCLSVAYCSMEHQKKHWKIHKKECRIYRIVDDPELGKGFVATRDTKEGTIILEEAPAIFSSSWDSLSCITCGLILPWEELQRCSTCEWPVCSLECAKLGIHADNECKLFASKSMGTITPFMAFLPRGDLMSEFIRLIRACCLKKTNPELYQQMTALCSEFSLPGVDAVRQERLDVMMPLLKTLDLGLDDMEIQKLHRIFAINCHGAADNFGGISWSTTCLFPFPLDVAMSKYVIECGLQLLVIEDVLSPGVSYHRSRLQYTIGGSLRTQGEYLLEDRKYHEVITDLQQCIALQREALKYFEGEFTREDGTNPDVVALKASICCAWEDLECVIAMSFENYM</sequence>
<keyword evidence="3" id="KW-0862">Zinc</keyword>
<dbReference type="AlphaFoldDB" id="A0A8J2J9Y7"/>
<evidence type="ECO:0000256" key="1">
    <source>
        <dbReference type="ARBA" id="ARBA00022723"/>
    </source>
</evidence>
<evidence type="ECO:0000313" key="7">
    <source>
        <dbReference type="Proteomes" id="UP000708208"/>
    </source>
</evidence>